<protein>
    <recommendedName>
        <fullName evidence="1">Myb/SANT-like domain-containing protein</fullName>
    </recommendedName>
</protein>
<dbReference type="InterPro" id="IPR024752">
    <property type="entry name" value="Myb/SANT-like_dom"/>
</dbReference>
<accession>A0A8X8WRJ8</accession>
<organism evidence="2">
    <name type="scientific">Salvia splendens</name>
    <name type="common">Scarlet sage</name>
    <dbReference type="NCBI Taxonomy" id="180675"/>
    <lineage>
        <taxon>Eukaryota</taxon>
        <taxon>Viridiplantae</taxon>
        <taxon>Streptophyta</taxon>
        <taxon>Embryophyta</taxon>
        <taxon>Tracheophyta</taxon>
        <taxon>Spermatophyta</taxon>
        <taxon>Magnoliopsida</taxon>
        <taxon>eudicotyledons</taxon>
        <taxon>Gunneridae</taxon>
        <taxon>Pentapetalae</taxon>
        <taxon>asterids</taxon>
        <taxon>lamiids</taxon>
        <taxon>Lamiales</taxon>
        <taxon>Lamiaceae</taxon>
        <taxon>Nepetoideae</taxon>
        <taxon>Mentheae</taxon>
        <taxon>Salviinae</taxon>
        <taxon>Salvia</taxon>
        <taxon>Salvia subgen. Calosphace</taxon>
        <taxon>core Calosphace</taxon>
    </lineage>
</organism>
<sequence>MNPYIPSQATFFYRGKWNEPMDTLLFSTMIKLHKVRHSNDESVPDAVLDEARTVFNLRFGSEITCADIMICVELLKVRFHTIKEVVATPGVCWDLDKRITVADDQTWKFIFRLIVITDSIIPNAPYHGRSIVLPVDLDEVKLPLINPSSRVRRKLFDETSTTADQMSPTMARNNIKSSHRVVRSKAPYRLLPVKELYSPPKSSS</sequence>
<dbReference type="EMBL" id="PNBA02000015">
    <property type="protein sequence ID" value="KAG6399802.1"/>
    <property type="molecule type" value="Genomic_DNA"/>
</dbReference>
<name>A0A8X8WRJ8_SALSN</name>
<reference evidence="2" key="2">
    <citation type="submission" date="2020-08" db="EMBL/GenBank/DDBJ databases">
        <title>Plant Genome Project.</title>
        <authorList>
            <person name="Zhang R.-G."/>
        </authorList>
    </citation>
    <scope>NUCLEOTIDE SEQUENCE</scope>
    <source>
        <strain evidence="2">Huo1</strain>
        <tissue evidence="2">Leaf</tissue>
    </source>
</reference>
<proteinExistence type="predicted"/>
<dbReference type="Proteomes" id="UP000298416">
    <property type="component" value="Unassembled WGS sequence"/>
</dbReference>
<feature type="domain" description="Myb/SANT-like" evidence="1">
    <location>
        <begin position="16"/>
        <end position="108"/>
    </location>
</feature>
<evidence type="ECO:0000259" key="1">
    <source>
        <dbReference type="Pfam" id="PF12776"/>
    </source>
</evidence>
<evidence type="ECO:0000313" key="2">
    <source>
        <dbReference type="EMBL" id="KAG6399802.1"/>
    </source>
</evidence>
<keyword evidence="3" id="KW-1185">Reference proteome</keyword>
<dbReference type="AlphaFoldDB" id="A0A8X8WRJ8"/>
<reference evidence="2" key="1">
    <citation type="submission" date="2018-01" db="EMBL/GenBank/DDBJ databases">
        <authorList>
            <person name="Mao J.F."/>
        </authorList>
    </citation>
    <scope>NUCLEOTIDE SEQUENCE</scope>
    <source>
        <strain evidence="2">Huo1</strain>
        <tissue evidence="2">Leaf</tissue>
    </source>
</reference>
<comment type="caution">
    <text evidence="2">The sequence shown here is derived from an EMBL/GenBank/DDBJ whole genome shotgun (WGS) entry which is preliminary data.</text>
</comment>
<gene>
    <name evidence="2" type="ORF">SASPL_141287</name>
</gene>
<evidence type="ECO:0000313" key="3">
    <source>
        <dbReference type="Proteomes" id="UP000298416"/>
    </source>
</evidence>
<dbReference type="Pfam" id="PF12776">
    <property type="entry name" value="Myb_DNA-bind_3"/>
    <property type="match status" value="1"/>
</dbReference>